<keyword evidence="4 10" id="KW-0378">Hydrolase</keyword>
<evidence type="ECO:0000256" key="3">
    <source>
        <dbReference type="ARBA" id="ARBA00011738"/>
    </source>
</evidence>
<keyword evidence="7" id="KW-0325">Glycoprotein</keyword>
<evidence type="ECO:0000256" key="5">
    <source>
        <dbReference type="ARBA" id="ARBA00023098"/>
    </source>
</evidence>
<evidence type="ECO:0000259" key="12">
    <source>
        <dbReference type="Pfam" id="PF17450"/>
    </source>
</evidence>
<dbReference type="CDD" id="cd14792">
    <property type="entry name" value="GH27"/>
    <property type="match status" value="1"/>
</dbReference>
<gene>
    <name evidence="13" type="ORF">V1264_004722</name>
</gene>
<dbReference type="EC" id="3.2.1.-" evidence="10"/>
<dbReference type="SUPFAM" id="SSF51011">
    <property type="entry name" value="Glycosyl hydrolase domain"/>
    <property type="match status" value="1"/>
</dbReference>
<dbReference type="GO" id="GO:0016139">
    <property type="term" value="P:glycoside catabolic process"/>
    <property type="evidence" value="ECO:0007669"/>
    <property type="project" value="TreeGrafter"/>
</dbReference>
<dbReference type="Proteomes" id="UP001374579">
    <property type="component" value="Unassembled WGS sequence"/>
</dbReference>
<dbReference type="AlphaFoldDB" id="A0AAN9B4S5"/>
<keyword evidence="11" id="KW-0732">Signal</keyword>
<dbReference type="Gene3D" id="2.60.40.1180">
    <property type="entry name" value="Golgi alpha-mannosidase II"/>
    <property type="match status" value="1"/>
</dbReference>
<comment type="subunit">
    <text evidence="3 10">Homodimer.</text>
</comment>
<name>A0AAN9B4S5_9CAEN</name>
<evidence type="ECO:0000256" key="1">
    <source>
        <dbReference type="ARBA" id="ARBA00004371"/>
    </source>
</evidence>
<dbReference type="EMBL" id="JBAMIC010000013">
    <property type="protein sequence ID" value="KAK7097794.1"/>
    <property type="molecule type" value="Genomic_DNA"/>
</dbReference>
<dbReference type="Pfam" id="PF16499">
    <property type="entry name" value="Melibiase_2"/>
    <property type="match status" value="1"/>
</dbReference>
<dbReference type="InterPro" id="IPR017853">
    <property type="entry name" value="GH"/>
</dbReference>
<evidence type="ECO:0000313" key="14">
    <source>
        <dbReference type="Proteomes" id="UP001374579"/>
    </source>
</evidence>
<sequence length="405" mass="45388">MFLLLVLSGCIYGASALNNGLALTPPMGWLSWERFRCEKDCKKFPNSCVDEELYMAMADRMVADGYREAGYEYVHIDDCWAAPQRDENGKLQADPQRFPSGMQALADYLHEKRLKLGIYTDIGYDTCEGLPGSEFYMESDANTFAEWGVDLVKTDGCNADLKEMDISYPAFGFYLNNTGRRMVYGCSWPAAQIVLGKMQPNYASIRQHCNIWRNFLDVQDSWENVKGVFKFYGENKQNFANFSGPGGFSDPDQLLMGDYGLSIYQQKAQFGMWAMMTSPLFMSVDLRTIDPKAKAILLNKNVIAINQDPLGAQGIMLYGISNSLSVWRKPLAVKGSFAIAFLNEDDQGRPMPFSIHLGDIGLTNVNGYNVTNIFDNIHMGYFKPTSTLNVLIDPTSIVIVKAVPL</sequence>
<dbReference type="InterPro" id="IPR013785">
    <property type="entry name" value="Aldolase_TIM"/>
</dbReference>
<dbReference type="SUPFAM" id="SSF51445">
    <property type="entry name" value="(Trans)glycosidases"/>
    <property type="match status" value="1"/>
</dbReference>
<dbReference type="GO" id="GO:0009311">
    <property type="term" value="P:oligosaccharide metabolic process"/>
    <property type="evidence" value="ECO:0007669"/>
    <property type="project" value="TreeGrafter"/>
</dbReference>
<dbReference type="Gene3D" id="3.20.20.70">
    <property type="entry name" value="Aldolase class I"/>
    <property type="match status" value="1"/>
</dbReference>
<reference evidence="13 14" key="1">
    <citation type="submission" date="2024-02" db="EMBL/GenBank/DDBJ databases">
        <title>Chromosome-scale genome assembly of the rough periwinkle Littorina saxatilis.</title>
        <authorList>
            <person name="De Jode A."/>
            <person name="Faria R."/>
            <person name="Formenti G."/>
            <person name="Sims Y."/>
            <person name="Smith T.P."/>
            <person name="Tracey A."/>
            <person name="Wood J.M.D."/>
            <person name="Zagrodzka Z.B."/>
            <person name="Johannesson K."/>
            <person name="Butlin R.K."/>
            <person name="Leder E.H."/>
        </authorList>
    </citation>
    <scope>NUCLEOTIDE SEQUENCE [LARGE SCALE GENOMIC DNA]</scope>
    <source>
        <strain evidence="13">Snail1</strain>
        <tissue evidence="13">Muscle</tissue>
    </source>
</reference>
<organism evidence="13 14">
    <name type="scientific">Littorina saxatilis</name>
    <dbReference type="NCBI Taxonomy" id="31220"/>
    <lineage>
        <taxon>Eukaryota</taxon>
        <taxon>Metazoa</taxon>
        <taxon>Spiralia</taxon>
        <taxon>Lophotrochozoa</taxon>
        <taxon>Mollusca</taxon>
        <taxon>Gastropoda</taxon>
        <taxon>Caenogastropoda</taxon>
        <taxon>Littorinimorpha</taxon>
        <taxon>Littorinoidea</taxon>
        <taxon>Littorinidae</taxon>
        <taxon>Littorina</taxon>
    </lineage>
</organism>
<evidence type="ECO:0000256" key="2">
    <source>
        <dbReference type="ARBA" id="ARBA00009743"/>
    </source>
</evidence>
<evidence type="ECO:0000256" key="11">
    <source>
        <dbReference type="SAM" id="SignalP"/>
    </source>
</evidence>
<evidence type="ECO:0000313" key="13">
    <source>
        <dbReference type="EMBL" id="KAK7097794.1"/>
    </source>
</evidence>
<dbReference type="GO" id="GO:0005764">
    <property type="term" value="C:lysosome"/>
    <property type="evidence" value="ECO:0007669"/>
    <property type="project" value="UniProtKB-SubCell"/>
</dbReference>
<evidence type="ECO:0000256" key="9">
    <source>
        <dbReference type="ARBA" id="ARBA00023295"/>
    </source>
</evidence>
<dbReference type="InterPro" id="IPR013780">
    <property type="entry name" value="Glyco_hydro_b"/>
</dbReference>
<dbReference type="InterPro" id="IPR002241">
    <property type="entry name" value="Glyco_hydro_27"/>
</dbReference>
<dbReference type="GO" id="GO:0004557">
    <property type="term" value="F:alpha-galactosidase activity"/>
    <property type="evidence" value="ECO:0007669"/>
    <property type="project" value="TreeGrafter"/>
</dbReference>
<dbReference type="InterPro" id="IPR000111">
    <property type="entry name" value="Glyco_hydro_27/36_CS"/>
</dbReference>
<keyword evidence="14" id="KW-1185">Reference proteome</keyword>
<dbReference type="PRINTS" id="PR00740">
    <property type="entry name" value="GLHYDRLASE27"/>
</dbReference>
<dbReference type="PROSITE" id="PS00512">
    <property type="entry name" value="ALPHA_GALACTOSIDASE"/>
    <property type="match status" value="1"/>
</dbReference>
<evidence type="ECO:0000256" key="4">
    <source>
        <dbReference type="ARBA" id="ARBA00022801"/>
    </source>
</evidence>
<proteinExistence type="inferred from homology"/>
<dbReference type="PANTHER" id="PTHR11452">
    <property type="entry name" value="ALPHA-GALACTOSIDASE/ALPHA-N-ACETYLGALACTOSAMINIDASE"/>
    <property type="match status" value="1"/>
</dbReference>
<feature type="domain" description="Alpha galactosidase A C-terminal" evidence="12">
    <location>
        <begin position="311"/>
        <end position="395"/>
    </location>
</feature>
<evidence type="ECO:0000256" key="8">
    <source>
        <dbReference type="ARBA" id="ARBA00023228"/>
    </source>
</evidence>
<evidence type="ECO:0000256" key="10">
    <source>
        <dbReference type="RuleBase" id="RU361168"/>
    </source>
</evidence>
<comment type="similarity">
    <text evidence="2 10">Belongs to the glycosyl hydrolase 27 family.</text>
</comment>
<feature type="chain" id="PRO_5042857890" description="Alpha-galactosidase" evidence="11">
    <location>
        <begin position="17"/>
        <end position="405"/>
    </location>
</feature>
<comment type="subcellular location">
    <subcellularLocation>
        <location evidence="1">Lysosome</location>
    </subcellularLocation>
</comment>
<feature type="signal peptide" evidence="11">
    <location>
        <begin position="1"/>
        <end position="16"/>
    </location>
</feature>
<dbReference type="InterPro" id="IPR035373">
    <property type="entry name" value="Melibiase/NAGA_C"/>
</dbReference>
<protein>
    <recommendedName>
        <fullName evidence="10">Alpha-galactosidase</fullName>
        <ecNumber evidence="10">3.2.1.-</ecNumber>
    </recommendedName>
</protein>
<keyword evidence="8" id="KW-0458">Lysosome</keyword>
<comment type="caution">
    <text evidence="13">The sequence shown here is derived from an EMBL/GenBank/DDBJ whole genome shotgun (WGS) entry which is preliminary data.</text>
</comment>
<evidence type="ECO:0000256" key="7">
    <source>
        <dbReference type="ARBA" id="ARBA00023180"/>
    </source>
</evidence>
<keyword evidence="5" id="KW-0443">Lipid metabolism</keyword>
<keyword evidence="9 10" id="KW-0326">Glycosidase</keyword>
<dbReference type="FunFam" id="3.20.20.70:FF:000197">
    <property type="entry name" value="Alpha-galactosidase"/>
    <property type="match status" value="1"/>
</dbReference>
<dbReference type="PANTHER" id="PTHR11452:SF83">
    <property type="entry name" value="ALPHA-GALACTOSIDASE"/>
    <property type="match status" value="1"/>
</dbReference>
<evidence type="ECO:0000256" key="6">
    <source>
        <dbReference type="ARBA" id="ARBA00023157"/>
    </source>
</evidence>
<keyword evidence="6 10" id="KW-1015">Disulfide bond</keyword>
<dbReference type="Pfam" id="PF17450">
    <property type="entry name" value="Melibiase_2_C"/>
    <property type="match status" value="1"/>
</dbReference>
<accession>A0AAN9B4S5</accession>
<dbReference type="GO" id="GO:0006629">
    <property type="term" value="P:lipid metabolic process"/>
    <property type="evidence" value="ECO:0007669"/>
    <property type="project" value="UniProtKB-KW"/>
</dbReference>